<name>A0ABT2K7K4_9RHOB</name>
<evidence type="ECO:0000313" key="4">
    <source>
        <dbReference type="Proteomes" id="UP001320702"/>
    </source>
</evidence>
<feature type="transmembrane region" description="Helical" evidence="2">
    <location>
        <begin position="41"/>
        <end position="60"/>
    </location>
</feature>
<organism evidence="3 4">
    <name type="scientific">Paracoccus maritimus</name>
    <dbReference type="NCBI Taxonomy" id="2933292"/>
    <lineage>
        <taxon>Bacteria</taxon>
        <taxon>Pseudomonadati</taxon>
        <taxon>Pseudomonadota</taxon>
        <taxon>Alphaproteobacteria</taxon>
        <taxon>Rhodobacterales</taxon>
        <taxon>Paracoccaceae</taxon>
        <taxon>Paracoccus</taxon>
    </lineage>
</organism>
<comment type="caution">
    <text evidence="3">The sequence shown here is derived from an EMBL/GenBank/DDBJ whole genome shotgun (WGS) entry which is preliminary data.</text>
</comment>
<dbReference type="PANTHER" id="PTHR37947:SF1">
    <property type="entry name" value="BLL2462 PROTEIN"/>
    <property type="match status" value="1"/>
</dbReference>
<protein>
    <recommendedName>
        <fullName evidence="5">Glutamine amidotransferase domain-containing protein</fullName>
    </recommendedName>
</protein>
<keyword evidence="4" id="KW-1185">Reference proteome</keyword>
<dbReference type="Proteomes" id="UP001320702">
    <property type="component" value="Unassembled WGS sequence"/>
</dbReference>
<keyword evidence="2" id="KW-0812">Transmembrane</keyword>
<feature type="region of interest" description="Disordered" evidence="1">
    <location>
        <begin position="708"/>
        <end position="728"/>
    </location>
</feature>
<gene>
    <name evidence="3" type="ORF">MU516_06580</name>
</gene>
<feature type="transmembrane region" description="Helical" evidence="2">
    <location>
        <begin position="684"/>
        <end position="702"/>
    </location>
</feature>
<sequence>MIGDATALRFDPILPWWVVAVLAGLALLVAGFALWRGLRGWAWRGLAGLAAGLALAGPALEIGSRTGLSDIVILVDDRSASQDLPERGDQTDAAIDGLSRQIAALPDTELRRVTVGDDPDGTLLGTAITRAVAAEPDARLAGVIAVTDGQIHDPAILPQDMPAPFHVLLTGREQDWDRRLVIEEAPAFGLIDQEVSVRLRIEDQGDVPAGLQGRSANLRVSVDGEEELSFAVPVGQSLTLPLTLTHAGQNVVQIGFEAPDPAQGDAELTDRNNSAAISINGVRDRLRVLLVSGEPHAGERTWRNLLKSDAAVDLIHFTILRPPDKSDGVPVNELSLIAFPTRELFLQRIDDFDLIIFDRYRVRGILPPDYFQNITRYVRDGGAILVAAGPEMASVESLNLSPLGSVLPARPTGRIIDQPFTPELTEDGRRHPVTAGLPGAPDGDDGSASDGGDGWGRWLRMAEVEPDPQAQVAMTGAEDKPLLILRREGEGRVAMLTSDQVWLWGRGFEGGGPQLEMLRRIAHWSMKEPELEEEALLADVSGGMDVRFTRRTMQDSAGPLTITRPDGETEELPLTEAGPGRFVADWTAPQPGLYHLQDGDLRRVLALGPAAPREFEQTVASADTLSPLVQKTDGGVVRLSDGVPDLRTVAPGRSAHGRGVARDWIAITPREAATVTGLQRRPILPGWAWLLLIAGLIVAGWLSEGRAGRGSPGGGGLPNDAAGAGGRG</sequence>
<evidence type="ECO:0000313" key="3">
    <source>
        <dbReference type="EMBL" id="MCT4332532.1"/>
    </source>
</evidence>
<feature type="transmembrane region" description="Helical" evidence="2">
    <location>
        <begin position="14"/>
        <end position="34"/>
    </location>
</feature>
<feature type="region of interest" description="Disordered" evidence="1">
    <location>
        <begin position="420"/>
        <end position="456"/>
    </location>
</feature>
<dbReference type="InterPro" id="IPR029062">
    <property type="entry name" value="Class_I_gatase-like"/>
</dbReference>
<dbReference type="EMBL" id="JANAVZ010000003">
    <property type="protein sequence ID" value="MCT4332532.1"/>
    <property type="molecule type" value="Genomic_DNA"/>
</dbReference>
<keyword evidence="2" id="KW-0472">Membrane</keyword>
<dbReference type="Gene3D" id="3.40.50.880">
    <property type="match status" value="1"/>
</dbReference>
<keyword evidence="2" id="KW-1133">Transmembrane helix</keyword>
<dbReference type="RefSeq" id="WP_260276424.1">
    <property type="nucleotide sequence ID" value="NZ_JANAVZ010000003.1"/>
</dbReference>
<evidence type="ECO:0000256" key="2">
    <source>
        <dbReference type="SAM" id="Phobius"/>
    </source>
</evidence>
<dbReference type="PANTHER" id="PTHR37947">
    <property type="entry name" value="BLL2462 PROTEIN"/>
    <property type="match status" value="1"/>
</dbReference>
<reference evidence="3 4" key="1">
    <citation type="submission" date="2022-04" db="EMBL/GenBank/DDBJ databases">
        <title>Paracoccus sp. YLB-12 draft genome sequence.</title>
        <authorList>
            <person name="Yu L."/>
        </authorList>
    </citation>
    <scope>NUCLEOTIDE SEQUENCE [LARGE SCALE GENOMIC DNA]</scope>
    <source>
        <strain evidence="3 4">YLB-12</strain>
    </source>
</reference>
<evidence type="ECO:0000256" key="1">
    <source>
        <dbReference type="SAM" id="MobiDB-lite"/>
    </source>
</evidence>
<evidence type="ECO:0008006" key="5">
    <source>
        <dbReference type="Google" id="ProtNLM"/>
    </source>
</evidence>
<dbReference type="SUPFAM" id="SSF52317">
    <property type="entry name" value="Class I glutamine amidotransferase-like"/>
    <property type="match status" value="1"/>
</dbReference>
<proteinExistence type="predicted"/>
<accession>A0ABT2K7K4</accession>